<dbReference type="Pfam" id="PF13656">
    <property type="entry name" value="RNA_pol_L_2"/>
    <property type="match status" value="1"/>
</dbReference>
<dbReference type="InterPro" id="IPR036603">
    <property type="entry name" value="RBP11-like"/>
</dbReference>
<proteinExistence type="inferred from homology"/>
<evidence type="ECO:0000256" key="3">
    <source>
        <dbReference type="ARBA" id="ARBA00023163"/>
    </source>
</evidence>
<keyword evidence="8" id="KW-1185">Reference proteome</keyword>
<dbReference type="Proteomes" id="UP001345013">
    <property type="component" value="Unassembled WGS sequence"/>
</dbReference>
<organism evidence="7 8">
    <name type="scientific">Lithohypha guttulata</name>
    <dbReference type="NCBI Taxonomy" id="1690604"/>
    <lineage>
        <taxon>Eukaryota</taxon>
        <taxon>Fungi</taxon>
        <taxon>Dikarya</taxon>
        <taxon>Ascomycota</taxon>
        <taxon>Pezizomycotina</taxon>
        <taxon>Eurotiomycetes</taxon>
        <taxon>Chaetothyriomycetidae</taxon>
        <taxon>Chaetothyriales</taxon>
        <taxon>Trichomeriaceae</taxon>
        <taxon>Lithohypha</taxon>
    </lineage>
</organism>
<evidence type="ECO:0000256" key="1">
    <source>
        <dbReference type="ARBA" id="ARBA00004123"/>
    </source>
</evidence>
<comment type="similarity">
    <text evidence="5">Belongs to the archaeal Rpo11/eukaryotic RPB11/RPC19 RNA polymerase subunit family.</text>
</comment>
<reference evidence="7 8" key="1">
    <citation type="submission" date="2023-08" db="EMBL/GenBank/DDBJ databases">
        <title>Black Yeasts Isolated from many extreme environments.</title>
        <authorList>
            <person name="Coleine C."/>
            <person name="Stajich J.E."/>
            <person name="Selbmann L."/>
        </authorList>
    </citation>
    <scope>NUCLEOTIDE SEQUENCE [LARGE SCALE GENOMIC DNA]</scope>
    <source>
        <strain evidence="7 8">CCFEE 5885</strain>
    </source>
</reference>
<dbReference type="PANTHER" id="PTHR13946">
    <property type="entry name" value="DNA-DIRECTED RNA POLYMERASE I,II,III"/>
    <property type="match status" value="1"/>
</dbReference>
<evidence type="ECO:0000256" key="5">
    <source>
        <dbReference type="ARBA" id="ARBA00025751"/>
    </source>
</evidence>
<protein>
    <submittedName>
        <fullName evidence="7">DNA-directed RNA polymerase II core subunit</fullName>
    </submittedName>
</protein>
<dbReference type="InterPro" id="IPR022905">
    <property type="entry name" value="Rpo11-like"/>
</dbReference>
<dbReference type="CDD" id="cd06926">
    <property type="entry name" value="RNAP_II_RPB11"/>
    <property type="match status" value="1"/>
</dbReference>
<evidence type="ECO:0000313" key="7">
    <source>
        <dbReference type="EMBL" id="KAK5092481.1"/>
    </source>
</evidence>
<evidence type="ECO:0000256" key="2">
    <source>
        <dbReference type="ARBA" id="ARBA00022478"/>
    </source>
</evidence>
<dbReference type="InterPro" id="IPR009025">
    <property type="entry name" value="RBP11-like_dimer"/>
</dbReference>
<evidence type="ECO:0000256" key="4">
    <source>
        <dbReference type="ARBA" id="ARBA00023242"/>
    </source>
</evidence>
<gene>
    <name evidence="7" type="primary">RPB11</name>
    <name evidence="7" type="ORF">LTR24_005184</name>
</gene>
<evidence type="ECO:0000259" key="6">
    <source>
        <dbReference type="Pfam" id="PF13656"/>
    </source>
</evidence>
<dbReference type="HAMAP" id="MF_00261">
    <property type="entry name" value="RNApol_arch_Rpo11"/>
    <property type="match status" value="1"/>
</dbReference>
<feature type="domain" description="DNA-directed RNA polymerase RBP11-like dimerisation" evidence="6">
    <location>
        <begin position="66"/>
        <end position="136"/>
    </location>
</feature>
<dbReference type="SUPFAM" id="SSF55257">
    <property type="entry name" value="RBP11-like subunits of RNA polymerase"/>
    <property type="match status" value="1"/>
</dbReference>
<dbReference type="Gene3D" id="3.30.1360.10">
    <property type="entry name" value="RNA polymerase, RBP11-like subunit"/>
    <property type="match status" value="1"/>
</dbReference>
<keyword evidence="4" id="KW-0539">Nucleus</keyword>
<sequence length="155" mass="17697">MSTGEENPNWPDKFVPTAPSKKLYGVTGKVDDGVDTPERFESFLLGPDEKKVEEKIDTRMPNTSYFNFNKEDHTLANLLRAKLLSSNHILFAAYRVPHPLFPTFELRVQTDGEITPKQAVIACCRDLVGELAHLDREFKREYELRKMVGQDQNGV</sequence>
<accession>A0ABR0K9X5</accession>
<comment type="subcellular location">
    <subcellularLocation>
        <location evidence="1">Nucleus</location>
    </subcellularLocation>
</comment>
<comment type="caution">
    <text evidence="7">The sequence shown here is derived from an EMBL/GenBank/DDBJ whole genome shotgun (WGS) entry which is preliminary data.</text>
</comment>
<keyword evidence="3" id="KW-0804">Transcription</keyword>
<keyword evidence="2 7" id="KW-0240">DNA-directed RNA polymerase</keyword>
<name>A0ABR0K9X5_9EURO</name>
<evidence type="ECO:0000313" key="8">
    <source>
        <dbReference type="Proteomes" id="UP001345013"/>
    </source>
</evidence>
<dbReference type="GO" id="GO:0000428">
    <property type="term" value="C:DNA-directed RNA polymerase complex"/>
    <property type="evidence" value="ECO:0007669"/>
    <property type="project" value="UniProtKB-KW"/>
</dbReference>
<dbReference type="InterPro" id="IPR037685">
    <property type="entry name" value="RBP11"/>
</dbReference>
<dbReference type="EMBL" id="JAVRRG010000057">
    <property type="protein sequence ID" value="KAK5092481.1"/>
    <property type="molecule type" value="Genomic_DNA"/>
</dbReference>
<dbReference type="PANTHER" id="PTHR13946:SF16">
    <property type="entry name" value="DNA-DIRECTED RNA POLYMERASE II SUBUNIT RPB11"/>
    <property type="match status" value="1"/>
</dbReference>